<dbReference type="PANTHER" id="PTHR46157:SF2">
    <property type="entry name" value="K(+) EFFLUX ANTIPORTER 1, CHLOROPLASTIC-RELATED"/>
    <property type="match status" value="1"/>
</dbReference>
<dbReference type="PROSITE" id="PS51201">
    <property type="entry name" value="RCK_N"/>
    <property type="match status" value="1"/>
</dbReference>
<keyword evidence="9 14" id="KW-1133">Transmembrane helix</keyword>
<dbReference type="Gene3D" id="1.20.1530.20">
    <property type="match status" value="1"/>
</dbReference>
<dbReference type="Pfam" id="PF02254">
    <property type="entry name" value="TrkA_N"/>
    <property type="match status" value="1"/>
</dbReference>
<evidence type="ECO:0000256" key="4">
    <source>
        <dbReference type="ARBA" id="ARBA00022448"/>
    </source>
</evidence>
<dbReference type="GO" id="GO:0006813">
    <property type="term" value="P:potassium ion transport"/>
    <property type="evidence" value="ECO:0007669"/>
    <property type="project" value="UniProtKB-KW"/>
</dbReference>
<evidence type="ECO:0000256" key="2">
    <source>
        <dbReference type="ARBA" id="ARBA00004119"/>
    </source>
</evidence>
<keyword evidence="12" id="KW-0175">Coiled coil</keyword>
<evidence type="ECO:0000256" key="7">
    <source>
        <dbReference type="ARBA" id="ARBA00022692"/>
    </source>
</evidence>
<evidence type="ECO:0000256" key="1">
    <source>
        <dbReference type="ARBA" id="ARBA00003198"/>
    </source>
</evidence>
<protein>
    <submittedName>
        <fullName evidence="16">Putative potassium efflux system protein family</fullName>
    </submittedName>
</protein>
<feature type="transmembrane region" description="Helical" evidence="14">
    <location>
        <begin position="848"/>
        <end position="870"/>
    </location>
</feature>
<keyword evidence="11 14" id="KW-0472">Membrane</keyword>
<accession>E7DDV6</accession>
<feature type="transmembrane region" description="Helical" evidence="14">
    <location>
        <begin position="598"/>
        <end position="616"/>
    </location>
</feature>
<evidence type="ECO:0000256" key="13">
    <source>
        <dbReference type="SAM" id="MobiDB-lite"/>
    </source>
</evidence>
<evidence type="ECO:0000256" key="3">
    <source>
        <dbReference type="ARBA" id="ARBA00004141"/>
    </source>
</evidence>
<dbReference type="Pfam" id="PF00999">
    <property type="entry name" value="Na_H_Exchanger"/>
    <property type="match status" value="1"/>
</dbReference>
<keyword evidence="6" id="KW-0633">Potassium transport</keyword>
<feature type="region of interest" description="Disordered" evidence="13">
    <location>
        <begin position="109"/>
        <end position="136"/>
    </location>
</feature>
<feature type="region of interest" description="Disordered" evidence="13">
    <location>
        <begin position="408"/>
        <end position="455"/>
    </location>
</feature>
<evidence type="ECO:0000256" key="6">
    <source>
        <dbReference type="ARBA" id="ARBA00022538"/>
    </source>
</evidence>
<organism evidence="16">
    <name type="scientific">Zea mays</name>
    <name type="common">Maize</name>
    <dbReference type="NCBI Taxonomy" id="4577"/>
    <lineage>
        <taxon>Eukaryota</taxon>
        <taxon>Viridiplantae</taxon>
        <taxon>Streptophyta</taxon>
        <taxon>Embryophyta</taxon>
        <taxon>Tracheophyta</taxon>
        <taxon>Spermatophyta</taxon>
        <taxon>Magnoliopsida</taxon>
        <taxon>Liliopsida</taxon>
        <taxon>Poales</taxon>
        <taxon>Poaceae</taxon>
        <taxon>PACMAD clade</taxon>
        <taxon>Panicoideae</taxon>
        <taxon>Andropogonodae</taxon>
        <taxon>Andropogoneae</taxon>
        <taxon>Tripsacinae</taxon>
        <taxon>Zea</taxon>
    </lineage>
</organism>
<feature type="transmembrane region" description="Helical" evidence="14">
    <location>
        <begin position="736"/>
        <end position="755"/>
    </location>
</feature>
<reference evidence="16" key="2">
    <citation type="journal article" date="2011" name="Genetics">
        <title>Opaque7 encodes an acyl-activating enzyme-like protein that affects storage protein synthesis in maize endosperm.</title>
        <authorList>
            <person name="Wang G."/>
            <person name="Sun X."/>
            <person name="Wang G."/>
            <person name="Wang F."/>
            <person name="Gao Q."/>
            <person name="Sun X."/>
            <person name="Tang Y."/>
            <person name="Chang C."/>
            <person name="Lai J."/>
            <person name="Zhu L."/>
            <person name="Xu Z."/>
            <person name="Song R."/>
        </authorList>
    </citation>
    <scope>NUCLEOTIDE SEQUENCE</scope>
</reference>
<feature type="transmembrane region" description="Helical" evidence="14">
    <location>
        <begin position="622"/>
        <end position="641"/>
    </location>
</feature>
<feature type="coiled-coil region" evidence="12">
    <location>
        <begin position="251"/>
        <end position="306"/>
    </location>
</feature>
<dbReference type="GO" id="GO:1902600">
    <property type="term" value="P:proton transmembrane transport"/>
    <property type="evidence" value="ECO:0007669"/>
    <property type="project" value="InterPro"/>
</dbReference>
<feature type="transmembrane region" description="Helical" evidence="14">
    <location>
        <begin position="920"/>
        <end position="943"/>
    </location>
</feature>
<feature type="transmembrane region" description="Helical" evidence="14">
    <location>
        <begin position="817"/>
        <end position="836"/>
    </location>
</feature>
<dbReference type="AlphaFoldDB" id="E7DDV6"/>
<keyword evidence="10" id="KW-0406">Ion transport</keyword>
<evidence type="ECO:0000259" key="15">
    <source>
        <dbReference type="PROSITE" id="PS51201"/>
    </source>
</evidence>
<feature type="transmembrane region" description="Helical" evidence="14">
    <location>
        <begin position="876"/>
        <end position="899"/>
    </location>
</feature>
<feature type="domain" description="RCK N-terminal" evidence="15">
    <location>
        <begin position="965"/>
        <end position="1082"/>
    </location>
</feature>
<dbReference type="InterPro" id="IPR038770">
    <property type="entry name" value="Na+/solute_symporter_sf"/>
</dbReference>
<dbReference type="GO" id="GO:0015297">
    <property type="term" value="F:antiporter activity"/>
    <property type="evidence" value="ECO:0007669"/>
    <property type="project" value="UniProtKB-KW"/>
</dbReference>
<dbReference type="InterPro" id="IPR006153">
    <property type="entry name" value="Cation/H_exchanger_TM"/>
</dbReference>
<feature type="transmembrane region" description="Helical" evidence="14">
    <location>
        <begin position="776"/>
        <end position="805"/>
    </location>
</feature>
<dbReference type="ExpressionAtlas" id="E7DDV6">
    <property type="expression patterns" value="baseline and differential"/>
</dbReference>
<dbReference type="InterPro" id="IPR036291">
    <property type="entry name" value="NAD(P)-bd_dom_sf"/>
</dbReference>
<reference evidence="16" key="1">
    <citation type="journal article" date="2011" name="Genetica">
        <title>Molecular characterization of a genomic interval with highly uneven recombination distribution on maize chromosome 10 L.</title>
        <authorList>
            <person name="Wang G."/>
            <person name="Xu J."/>
            <person name="Tang Y."/>
            <person name="Zhou L."/>
            <person name="Wang F."/>
            <person name="Xu Z."/>
            <person name="Song R."/>
        </authorList>
    </citation>
    <scope>NUCLEOTIDE SEQUENCE</scope>
</reference>
<feature type="region of interest" description="Disordered" evidence="13">
    <location>
        <begin position="352"/>
        <end position="373"/>
    </location>
</feature>
<keyword evidence="5" id="KW-0050">Antiport</keyword>
<evidence type="ECO:0000256" key="9">
    <source>
        <dbReference type="ARBA" id="ARBA00022989"/>
    </source>
</evidence>
<evidence type="ECO:0000256" key="14">
    <source>
        <dbReference type="SAM" id="Phobius"/>
    </source>
</evidence>
<dbReference type="FunFam" id="3.40.50.720:FF:000134">
    <property type="entry name" value="K(+) efflux antiporter 2 chloroplastic"/>
    <property type="match status" value="1"/>
</dbReference>
<evidence type="ECO:0000256" key="10">
    <source>
        <dbReference type="ARBA" id="ARBA00023065"/>
    </source>
</evidence>
<keyword evidence="7 14" id="KW-0812">Transmembrane</keyword>
<comment type="function">
    <text evidence="1">May function as sodium-coupled metabolite transporter across the chloroplast envelope.</text>
</comment>
<evidence type="ECO:0000256" key="5">
    <source>
        <dbReference type="ARBA" id="ARBA00022449"/>
    </source>
</evidence>
<dbReference type="InterPro" id="IPR003148">
    <property type="entry name" value="RCK_N"/>
</dbReference>
<dbReference type="SUPFAM" id="SSF51735">
    <property type="entry name" value="NAD(P)-binding Rossmann-fold domains"/>
    <property type="match status" value="1"/>
</dbReference>
<evidence type="ECO:0000256" key="11">
    <source>
        <dbReference type="ARBA" id="ARBA00023136"/>
    </source>
</evidence>
<evidence type="ECO:0000313" key="16">
    <source>
        <dbReference type="EMBL" id="ADT92191.1"/>
    </source>
</evidence>
<evidence type="ECO:0000256" key="12">
    <source>
        <dbReference type="SAM" id="Coils"/>
    </source>
</evidence>
<keyword evidence="4" id="KW-0813">Transport</keyword>
<comment type="subcellular location">
    <subcellularLocation>
        <location evidence="3">Membrane</location>
        <topology evidence="3">Multi-pass membrane protein</topology>
    </subcellularLocation>
    <subcellularLocation>
        <location evidence="2">Plastid</location>
        <location evidence="2">Chloroplast envelope</location>
    </subcellularLocation>
</comment>
<feature type="transmembrane region" description="Helical" evidence="14">
    <location>
        <begin position="684"/>
        <end position="702"/>
    </location>
</feature>
<dbReference type="PANTHER" id="PTHR46157">
    <property type="entry name" value="K(+) EFFLUX ANTIPORTER 3, CHLOROPLASTIC"/>
    <property type="match status" value="1"/>
</dbReference>
<proteinExistence type="predicted"/>
<dbReference type="GO" id="GO:0009941">
    <property type="term" value="C:chloroplast envelope"/>
    <property type="evidence" value="ECO:0007669"/>
    <property type="project" value="UniProtKB-SubCell"/>
</dbReference>
<feature type="transmembrane region" description="Helical" evidence="14">
    <location>
        <begin position="653"/>
        <end position="678"/>
    </location>
</feature>
<dbReference type="GO" id="GO:0016020">
    <property type="term" value="C:membrane"/>
    <property type="evidence" value="ECO:0007669"/>
    <property type="project" value="UniProtKB-SubCell"/>
</dbReference>
<dbReference type="Gene3D" id="3.40.50.720">
    <property type="entry name" value="NAD(P)-binding Rossmann-like Domain"/>
    <property type="match status" value="1"/>
</dbReference>
<name>E7DDV6_MAIZE</name>
<feature type="compositionally biased region" description="Basic and acidic residues" evidence="13">
    <location>
        <begin position="424"/>
        <end position="451"/>
    </location>
</feature>
<sequence>MDLSRFASGVGPSRVAPRAGLQIGAAENGFRACSLRRARHRGGGNGNLTAAASTLRGRGGLFYLAPTRRSHPSLRLFYLLPTRGSHLSLRARWRPRCQGNDSLAYVDGPLETAKGSGEVDDNVPTSSGSDDDRGLADVDGLREMLQRSRNELEVARVNSTMFEEKAQRISESAIAFKDRADGAQRDVCAAVATVQEIISKEADAKEAVQKATMALSMAEARLQLAAEALEANRGSVGPTEVSIEGMEQEALLSAQEEIKDCRAALSRCAEELSRVQDKKMELQKEVDRLTDLAGKAQMDASNAEEDVANIMVLAEQAVALEMEASQRVNDAEMVLLKAEKAIASIDTVVELPSPAEEQRSTEEDSVSEGYEYSSDVTDDVYVRDEVSSIERLMVGDLTVQGFEQLEPSREIYDEESSNKMSVEPQKEAESDSDKSKQGKKQEMERKEHTKEPLSAPKALVKRSSRFFSASFFSSKVDGEFTPTSVFRGLMKSVQKQAPKLVVGILLLGAGAFFLNRAEKSQLFQQQGIATSIGKVTSTTKPIVLEIRRIPQRVKKLIELLPHQEVNEEEASLFDILYLLLASVIFVPLFQKIPGGSPVLGYLAAGVLIGPYGLSIIRNVHETKAIAEFGVVFLLFNIGLELSVERLSSMKKYVFGLGSAQVLATTAAVGVIAHCFAALPGPAAIVVGSGLALSSTAVVLQVLQERGESTSRHGRATFSVLLFQVGFQAIAEAMGMAAVKAVAAITAIIAGGRLLLRPIYKQIAENQNAEIFSANTLLVIFGTSLLTARAGLSMALGAFLAGLLLAETEFSLQVESDIAPYRGLLLGLFFMTVGMSIDPKLLLSNFPAISVILSLLIIGKTLLVTFVGRVFGVSAIAAIRVGLLLAPGGEFAFVAFGEAVNQVSSTLDLLLMYTIVDHRNIYNCFVGISMALTPWLAAGGQFLASKFEQHDVRSLLPVESETDDLQDHIIILGFGRVGQIIAQLLSERLIPFVALDAGSDRVAAGRALDLPVYFGDSGSREVLHKIGAERACAAAITLDTPGANYRAVWALNKYFPNVKTFVRAHDVDHGVNLEKAGATAVVPETLEPSLQLAAAVLAQASFQARLPMSEIQETINEFRNRHLSELTEVCNYVIIQ</sequence>
<keyword evidence="8" id="KW-0630">Potassium</keyword>
<evidence type="ECO:0000256" key="8">
    <source>
        <dbReference type="ARBA" id="ARBA00022958"/>
    </source>
</evidence>
<dbReference type="EMBL" id="HQ234502">
    <property type="protein sequence ID" value="ADT92191.1"/>
    <property type="molecule type" value="Genomic_DNA"/>
</dbReference>